<dbReference type="InterPro" id="IPR038109">
    <property type="entry name" value="DNA_bind_recomb_sf"/>
</dbReference>
<dbReference type="InterPro" id="IPR050639">
    <property type="entry name" value="SSR_resolvase"/>
</dbReference>
<gene>
    <name evidence="6" type="ORF">AS026_15775</name>
</gene>
<dbReference type="PROSITE" id="PS51737">
    <property type="entry name" value="RECOMBINASE_DNA_BIND"/>
    <property type="match status" value="1"/>
</dbReference>
<dbReference type="PANTHER" id="PTHR30461">
    <property type="entry name" value="DNA-INVERTASE FROM LAMBDOID PROPHAGE"/>
    <property type="match status" value="1"/>
</dbReference>
<feature type="coiled-coil region" evidence="3">
    <location>
        <begin position="380"/>
        <end position="450"/>
    </location>
</feature>
<dbReference type="InterPro" id="IPR006119">
    <property type="entry name" value="Resolv_N"/>
</dbReference>
<dbReference type="Gene3D" id="3.40.50.1390">
    <property type="entry name" value="Resolvase, N-terminal catalytic domain"/>
    <property type="match status" value="1"/>
</dbReference>
<feature type="domain" description="Recombinase" evidence="5">
    <location>
        <begin position="165"/>
        <end position="285"/>
    </location>
</feature>
<keyword evidence="1" id="KW-0238">DNA-binding</keyword>
<dbReference type="SUPFAM" id="SSF53041">
    <property type="entry name" value="Resolvase-like"/>
    <property type="match status" value="1"/>
</dbReference>
<sequence length="620" mass="69941">MSTERQLSGDSLRRQLQDTRNYAAENNLDLDESLRDIGVSAYTGENVQSGALGKFLQLVKTNQIAQGSYLIIESLDRLSRKNVLEALPPFLAILKAGIIIVTLADRQVYSAQSIGDNPYQLMGSLVVMIRANEESATKSKRIKEAMTKMREAALRGEGRYNINLPTWIDVTKGPGSTVTYSLNEHAETVRLIYELAAEGVGQMEICRILHKREIPTFSKKAKGWHQSAVSHILSYPAVIGTYAKKDNLRGRYIVVGPEQRGFFPAAVEEDLYLRAQKAKRAPAHKGRKGNDFSNLFVGMITCRTCGGPMSLYYGRTHDYKYLRCYNRMRTFKRYGEEKKQFQCTNGVGISYPALENAILDHVPEFKLHEIFRAQNGSVDLNAIAKNLIEIETDLESLEAKNSSLIEELSATPKNLRHLVHQQLQRNSERQEELEKQKDAYEAQRINALAADEASNDVERQVREERNSWPTLSGEELYRSRSRIHTALKRFVDGMSFDPDTKELLVYIANGFRAYKFKEGKLVATFDAVTMGHASDKPGAMKSDHFVTDIRLQRDDEKNLLPESASNLAEKLEVVTSLFDAKANRAIPNPVNPRLNDPDVIAIKAMRQAAKEAAQRKKQHD</sequence>
<evidence type="ECO:0000259" key="5">
    <source>
        <dbReference type="PROSITE" id="PS51737"/>
    </source>
</evidence>
<proteinExistence type="predicted"/>
<dbReference type="Pfam" id="PF13408">
    <property type="entry name" value="Zn_ribbon_recom"/>
    <property type="match status" value="1"/>
</dbReference>
<keyword evidence="2" id="KW-0233">DNA recombination</keyword>
<name>A0A109JB46_9HYPH</name>
<evidence type="ECO:0008006" key="8">
    <source>
        <dbReference type="Google" id="ProtNLM"/>
    </source>
</evidence>
<organism evidence="6 7">
    <name type="scientific">Rhizobium altiplani</name>
    <dbReference type="NCBI Taxonomy" id="1864509"/>
    <lineage>
        <taxon>Bacteria</taxon>
        <taxon>Pseudomonadati</taxon>
        <taxon>Pseudomonadota</taxon>
        <taxon>Alphaproteobacteria</taxon>
        <taxon>Hyphomicrobiales</taxon>
        <taxon>Rhizobiaceae</taxon>
        <taxon>Rhizobium/Agrobacterium group</taxon>
        <taxon>Rhizobium</taxon>
    </lineage>
</organism>
<dbReference type="AlphaFoldDB" id="A0A109JB46"/>
<evidence type="ECO:0000256" key="1">
    <source>
        <dbReference type="ARBA" id="ARBA00023125"/>
    </source>
</evidence>
<dbReference type="GO" id="GO:0003677">
    <property type="term" value="F:DNA binding"/>
    <property type="evidence" value="ECO:0007669"/>
    <property type="project" value="UniProtKB-KW"/>
</dbReference>
<dbReference type="PANTHER" id="PTHR30461:SF2">
    <property type="entry name" value="SERINE RECOMBINASE PINE-RELATED"/>
    <property type="match status" value="1"/>
</dbReference>
<dbReference type="Pfam" id="PF00239">
    <property type="entry name" value="Resolvase"/>
    <property type="match status" value="1"/>
</dbReference>
<evidence type="ECO:0000256" key="2">
    <source>
        <dbReference type="ARBA" id="ARBA00023172"/>
    </source>
</evidence>
<dbReference type="Gene3D" id="3.90.1750.20">
    <property type="entry name" value="Putative Large Serine Recombinase, Chain B, Domain 2"/>
    <property type="match status" value="1"/>
</dbReference>
<keyword evidence="3" id="KW-0175">Coiled coil</keyword>
<dbReference type="Pfam" id="PF07508">
    <property type="entry name" value="Recombinase"/>
    <property type="match status" value="1"/>
</dbReference>
<dbReference type="GO" id="GO:0000150">
    <property type="term" value="F:DNA strand exchange activity"/>
    <property type="evidence" value="ECO:0007669"/>
    <property type="project" value="InterPro"/>
</dbReference>
<accession>A0A109JB46</accession>
<evidence type="ECO:0000259" key="4">
    <source>
        <dbReference type="PROSITE" id="PS51736"/>
    </source>
</evidence>
<evidence type="ECO:0000313" key="6">
    <source>
        <dbReference type="EMBL" id="KWV45663.1"/>
    </source>
</evidence>
<reference evidence="6 7" key="1">
    <citation type="submission" date="2015-11" db="EMBL/GenBank/DDBJ databases">
        <title>Draft Genome Sequence of the Strain BR 10423 (Rhizobium sp.) isolated from nodules of Mimosa pudica.</title>
        <authorList>
            <person name="Barauna A.C."/>
            <person name="Zilli J.E."/>
            <person name="Simoes-Araujo J.L."/>
            <person name="Reis V.M."/>
            <person name="James E.K."/>
            <person name="Reis F.B.Jr."/>
            <person name="Rouws L.F."/>
            <person name="Passos S.R."/>
            <person name="Gois S.R."/>
        </authorList>
    </citation>
    <scope>NUCLEOTIDE SEQUENCE [LARGE SCALE GENOMIC DNA]</scope>
    <source>
        <strain evidence="6 7">BR10423</strain>
    </source>
</reference>
<protein>
    <recommendedName>
        <fullName evidence="8">Recombinase domain-containing protein</fullName>
    </recommendedName>
</protein>
<dbReference type="EMBL" id="LNCD01000115">
    <property type="protein sequence ID" value="KWV45663.1"/>
    <property type="molecule type" value="Genomic_DNA"/>
</dbReference>
<comment type="caution">
    <text evidence="6">The sequence shown here is derived from an EMBL/GenBank/DDBJ whole genome shotgun (WGS) entry which is preliminary data.</text>
</comment>
<dbReference type="PROSITE" id="PS51736">
    <property type="entry name" value="RECOMBINASES_3"/>
    <property type="match status" value="1"/>
</dbReference>
<dbReference type="SMART" id="SM00857">
    <property type="entry name" value="Resolvase"/>
    <property type="match status" value="1"/>
</dbReference>
<dbReference type="InterPro" id="IPR011109">
    <property type="entry name" value="DNA_bind_recombinase_dom"/>
</dbReference>
<dbReference type="InterPro" id="IPR036162">
    <property type="entry name" value="Resolvase-like_N_sf"/>
</dbReference>
<evidence type="ECO:0000313" key="7">
    <source>
        <dbReference type="Proteomes" id="UP000068164"/>
    </source>
</evidence>
<dbReference type="InterPro" id="IPR025827">
    <property type="entry name" value="Zn_ribbon_recom_dom"/>
</dbReference>
<keyword evidence="7" id="KW-1185">Reference proteome</keyword>
<dbReference type="CDD" id="cd00338">
    <property type="entry name" value="Ser_Recombinase"/>
    <property type="match status" value="1"/>
</dbReference>
<feature type="domain" description="Resolvase/invertase-type recombinase catalytic" evidence="4">
    <location>
        <begin position="1"/>
        <end position="153"/>
    </location>
</feature>
<dbReference type="Proteomes" id="UP000068164">
    <property type="component" value="Unassembled WGS sequence"/>
</dbReference>
<evidence type="ECO:0000256" key="3">
    <source>
        <dbReference type="SAM" id="Coils"/>
    </source>
</evidence>